<dbReference type="HOGENOM" id="CLU_082155_0_0_1"/>
<name>R0KJS7_EXST2</name>
<proteinExistence type="predicted"/>
<evidence type="ECO:0000313" key="2">
    <source>
        <dbReference type="EMBL" id="EOA88257.1"/>
    </source>
</evidence>
<evidence type="ECO:0000313" key="3">
    <source>
        <dbReference type="Proteomes" id="UP000016935"/>
    </source>
</evidence>
<feature type="chain" id="PRO_5004343327" evidence="1">
    <location>
        <begin position="24"/>
        <end position="295"/>
    </location>
</feature>
<reference evidence="2 3" key="1">
    <citation type="journal article" date="2012" name="PLoS Pathog.">
        <title>Diverse lifestyles and strategies of plant pathogenesis encoded in the genomes of eighteen Dothideomycetes fungi.</title>
        <authorList>
            <person name="Ohm R.A."/>
            <person name="Feau N."/>
            <person name="Henrissat B."/>
            <person name="Schoch C.L."/>
            <person name="Horwitz B.A."/>
            <person name="Barry K.W."/>
            <person name="Condon B.J."/>
            <person name="Copeland A.C."/>
            <person name="Dhillon B."/>
            <person name="Glaser F."/>
            <person name="Hesse C.N."/>
            <person name="Kosti I."/>
            <person name="LaButti K."/>
            <person name="Lindquist E.A."/>
            <person name="Lucas S."/>
            <person name="Salamov A.A."/>
            <person name="Bradshaw R.E."/>
            <person name="Ciuffetti L."/>
            <person name="Hamelin R.C."/>
            <person name="Kema G.H.J."/>
            <person name="Lawrence C."/>
            <person name="Scott J.A."/>
            <person name="Spatafora J.W."/>
            <person name="Turgeon B.G."/>
            <person name="de Wit P.J.G.M."/>
            <person name="Zhong S."/>
            <person name="Goodwin S.B."/>
            <person name="Grigoriev I.V."/>
        </authorList>
    </citation>
    <scope>NUCLEOTIDE SEQUENCE [LARGE SCALE GENOMIC DNA]</scope>
    <source>
        <strain evidence="3">28A</strain>
    </source>
</reference>
<dbReference type="OrthoDB" id="5132818at2759"/>
<keyword evidence="3" id="KW-1185">Reference proteome</keyword>
<keyword evidence="1" id="KW-0732">Signal</keyword>
<dbReference type="EMBL" id="KB908548">
    <property type="protein sequence ID" value="EOA88257.1"/>
    <property type="molecule type" value="Genomic_DNA"/>
</dbReference>
<dbReference type="AlphaFoldDB" id="R0KJS7"/>
<gene>
    <name evidence="2" type="ORF">SETTUDRAFT_38927</name>
</gene>
<dbReference type="eggNOG" id="ENOG502ST4D">
    <property type="taxonomic scope" value="Eukaryota"/>
</dbReference>
<sequence>MHTNTKIAFLSIIPVYFFGPCLTQSADNSTSSDCGSEIDSFLEQRRPINSTNTVAVNHSNFWEPWYLSLMITDRRDPGYSWGPGKTFQERSGFLSVPESFAESERGEDTSYCLYRLPAQNAVADGETGSCSGIISEECRIALQYSTPDFSDDQCHVPDDYKKACSVDGYLGMSRPSTFSRTKCALGSLPHVDLPDNYTSFGDLPVGGIAEGGDDYDNFDLYDLHVRQTVPMALTIRDGNGFFDTRVICLAPNKIVEGSRDPESDFPPSKANGHLSNTGFGTLAIVVALLAGVTLA</sequence>
<dbReference type="RefSeq" id="XP_008024111.1">
    <property type="nucleotide sequence ID" value="XM_008025920.1"/>
</dbReference>
<dbReference type="GeneID" id="19404420"/>
<evidence type="ECO:0000256" key="1">
    <source>
        <dbReference type="SAM" id="SignalP"/>
    </source>
</evidence>
<protein>
    <submittedName>
        <fullName evidence="2">Uncharacterized protein</fullName>
    </submittedName>
</protein>
<organism evidence="2 3">
    <name type="scientific">Exserohilum turcicum (strain 28A)</name>
    <name type="common">Northern leaf blight fungus</name>
    <name type="synonym">Setosphaeria turcica</name>
    <dbReference type="NCBI Taxonomy" id="671987"/>
    <lineage>
        <taxon>Eukaryota</taxon>
        <taxon>Fungi</taxon>
        <taxon>Dikarya</taxon>
        <taxon>Ascomycota</taxon>
        <taxon>Pezizomycotina</taxon>
        <taxon>Dothideomycetes</taxon>
        <taxon>Pleosporomycetidae</taxon>
        <taxon>Pleosporales</taxon>
        <taxon>Pleosporineae</taxon>
        <taxon>Pleosporaceae</taxon>
        <taxon>Exserohilum</taxon>
    </lineage>
</organism>
<accession>R0KJS7</accession>
<feature type="signal peptide" evidence="1">
    <location>
        <begin position="1"/>
        <end position="23"/>
    </location>
</feature>
<reference evidence="2 3" key="2">
    <citation type="journal article" date="2013" name="PLoS Genet.">
        <title>Comparative genome structure, secondary metabolite, and effector coding capacity across Cochliobolus pathogens.</title>
        <authorList>
            <person name="Condon B.J."/>
            <person name="Leng Y."/>
            <person name="Wu D."/>
            <person name="Bushley K.E."/>
            <person name="Ohm R.A."/>
            <person name="Otillar R."/>
            <person name="Martin J."/>
            <person name="Schackwitz W."/>
            <person name="Grimwood J."/>
            <person name="MohdZainudin N."/>
            <person name="Xue C."/>
            <person name="Wang R."/>
            <person name="Manning V.A."/>
            <person name="Dhillon B."/>
            <person name="Tu Z.J."/>
            <person name="Steffenson B.J."/>
            <person name="Salamov A."/>
            <person name="Sun H."/>
            <person name="Lowry S."/>
            <person name="LaButti K."/>
            <person name="Han J."/>
            <person name="Copeland A."/>
            <person name="Lindquist E."/>
            <person name="Barry K."/>
            <person name="Schmutz J."/>
            <person name="Baker S.E."/>
            <person name="Ciuffetti L.M."/>
            <person name="Grigoriev I.V."/>
            <person name="Zhong S."/>
            <person name="Turgeon B.G."/>
        </authorList>
    </citation>
    <scope>NUCLEOTIDE SEQUENCE [LARGE SCALE GENOMIC DNA]</scope>
    <source>
        <strain evidence="3">28A</strain>
    </source>
</reference>
<dbReference type="Proteomes" id="UP000016935">
    <property type="component" value="Unassembled WGS sequence"/>
</dbReference>